<protein>
    <recommendedName>
        <fullName evidence="3">DUF1850 domain-containing protein</fullName>
    </recommendedName>
</protein>
<dbReference type="RefSeq" id="WP_089343520.1">
    <property type="nucleotide sequence ID" value="NZ_CP067129.1"/>
</dbReference>
<dbReference type="AlphaFoldDB" id="A0A239PR00"/>
<reference evidence="1 2" key="1">
    <citation type="submission" date="2017-07" db="EMBL/GenBank/DDBJ databases">
        <authorList>
            <person name="Sun Z.S."/>
            <person name="Albrecht U."/>
            <person name="Echele G."/>
            <person name="Lee C.C."/>
        </authorList>
    </citation>
    <scope>NUCLEOTIDE SEQUENCE [LARGE SCALE GENOMIC DNA]</scope>
    <source>
        <strain evidence="1 2">DSM 14827</strain>
    </source>
</reference>
<name>A0A239PR00_9RHOB</name>
<keyword evidence="2" id="KW-1185">Reference proteome</keyword>
<evidence type="ECO:0000313" key="2">
    <source>
        <dbReference type="Proteomes" id="UP000198307"/>
    </source>
</evidence>
<proteinExistence type="predicted"/>
<evidence type="ECO:0008006" key="3">
    <source>
        <dbReference type="Google" id="ProtNLM"/>
    </source>
</evidence>
<organism evidence="1 2">
    <name type="scientific">Paracoccus seriniphilus</name>
    <dbReference type="NCBI Taxonomy" id="184748"/>
    <lineage>
        <taxon>Bacteria</taxon>
        <taxon>Pseudomonadati</taxon>
        <taxon>Pseudomonadota</taxon>
        <taxon>Alphaproteobacteria</taxon>
        <taxon>Rhodobacterales</taxon>
        <taxon>Paracoccaceae</taxon>
        <taxon>Paracoccus</taxon>
    </lineage>
</organism>
<dbReference type="InterPro" id="IPR015001">
    <property type="entry name" value="DUF1850"/>
</dbReference>
<dbReference type="EMBL" id="FZQB01000003">
    <property type="protein sequence ID" value="SNT72734.1"/>
    <property type="molecule type" value="Genomic_DNA"/>
</dbReference>
<dbReference type="Pfam" id="PF08905">
    <property type="entry name" value="DUF1850"/>
    <property type="match status" value="1"/>
</dbReference>
<sequence>MSSCLMVGMVMLSLATPEFRLEWQHSVEHVIWRESWAIQDDRLVLQQAAVKGSGAGMDPGPDAVLRDEWWVWAPQLPPQPGLFLAASGATDGGWSICDGDECHEFGAAEGKPIHLRPCISQSPPQ</sequence>
<gene>
    <name evidence="1" type="ORF">SAMN05444959_103234</name>
</gene>
<accession>A0A239PR00</accession>
<dbReference type="Proteomes" id="UP000198307">
    <property type="component" value="Unassembled WGS sequence"/>
</dbReference>
<evidence type="ECO:0000313" key="1">
    <source>
        <dbReference type="EMBL" id="SNT72734.1"/>
    </source>
</evidence>
<dbReference type="OrthoDB" id="5298197at2"/>